<gene>
    <name evidence="3" type="ORF">HERI1096_LOCUS39321</name>
</gene>
<protein>
    <submittedName>
        <fullName evidence="3">Uncharacterized protein</fullName>
    </submittedName>
</protein>
<evidence type="ECO:0000256" key="1">
    <source>
        <dbReference type="SAM" id="MobiDB-lite"/>
    </source>
</evidence>
<evidence type="ECO:0000256" key="2">
    <source>
        <dbReference type="SAM" id="Phobius"/>
    </source>
</evidence>
<evidence type="ECO:0000313" key="3">
    <source>
        <dbReference type="EMBL" id="CAE0152150.1"/>
    </source>
</evidence>
<sequence length="733" mass="78025">MPYIVHPAISESRVDLQKELYQYPYINYPGYQYQGHSAVEYYQDGHHTLPTGQYAVTGHPSDKRVGFNSRLSGGSRNIYMDTVEAIGTFKNVTMVRSPLVKSVPAYEQHARSQGHLFGYGQCHWIRHCDSSTEMVGSPCSANHGGVQFDGYCFESSHSTLECGAMTALYGNFLQKKIEIDHPVLGGAASAGPYRCPRNAAVNYMGSTLDVRLLIGGCMISNDTAHSAFADVHVPSMCAEPAEFRLGCMLPGAGNFDALAVQPGECWFPGTPGCTSTTALNFDEEAGLDDGSCIETVFGCTIATAQYAGVDSDTPGYNSGTVMGVAWPQQQSVLNYDASANVPRDCVLAIEGCMDTSATNYDKDATVNSNTWCIPAIVGCMMPDSSTLLRPAGLEHQRDGLAATYNPSATVDGGCVIARFGCMSSTALNYDSDATVSFDCYEPRIGCLDRRALNFGCVRSTVTTPCVDERVSVHRAAVCVFDYLPPSPPPSPQYPPGVYSYEYRTVVILVLAGSLSDWTAERRLKLQTNYANVAGVSLSSVVVTYEAASVLTTVTIISESSALRDAVMVALAPHMASIDAAQAFLGEIVLHAPEMRAETVTLVSSPPPGAPPSPSGIDDVVVIGATTGLIAGFFLAAFLAWWFKDRCPRFREVPVVPTSSTTGVGGVELIKPGSGDEQQGGECSSSTAVWPPPYEAGGKGTVAVPPPMPDPSGIEEIGTSIADLDAVYPLRQEA</sequence>
<proteinExistence type="predicted"/>
<keyword evidence="2" id="KW-0812">Transmembrane</keyword>
<organism evidence="3">
    <name type="scientific">Haptolina ericina</name>
    <dbReference type="NCBI Taxonomy" id="156174"/>
    <lineage>
        <taxon>Eukaryota</taxon>
        <taxon>Haptista</taxon>
        <taxon>Haptophyta</taxon>
        <taxon>Prymnesiophyceae</taxon>
        <taxon>Prymnesiales</taxon>
        <taxon>Prymnesiaceae</taxon>
        <taxon>Haptolina</taxon>
    </lineage>
</organism>
<dbReference type="EMBL" id="HBHX01071120">
    <property type="protein sequence ID" value="CAE0152150.1"/>
    <property type="molecule type" value="Transcribed_RNA"/>
</dbReference>
<reference evidence="3" key="1">
    <citation type="submission" date="2021-01" db="EMBL/GenBank/DDBJ databases">
        <authorList>
            <person name="Corre E."/>
            <person name="Pelletier E."/>
            <person name="Niang G."/>
            <person name="Scheremetjew M."/>
            <person name="Finn R."/>
            <person name="Kale V."/>
            <person name="Holt S."/>
            <person name="Cochrane G."/>
            <person name="Meng A."/>
            <person name="Brown T."/>
            <person name="Cohen L."/>
        </authorList>
    </citation>
    <scope>NUCLEOTIDE SEQUENCE</scope>
    <source>
        <strain evidence="3">CCMP281</strain>
    </source>
</reference>
<keyword evidence="2" id="KW-1133">Transmembrane helix</keyword>
<dbReference type="AlphaFoldDB" id="A0A7S3C2D4"/>
<name>A0A7S3C2D4_9EUKA</name>
<accession>A0A7S3C2D4</accession>
<feature type="region of interest" description="Disordered" evidence="1">
    <location>
        <begin position="665"/>
        <end position="712"/>
    </location>
</feature>
<feature type="transmembrane region" description="Helical" evidence="2">
    <location>
        <begin position="619"/>
        <end position="642"/>
    </location>
</feature>
<keyword evidence="2" id="KW-0472">Membrane</keyword>